<dbReference type="KEGG" id="pfus:ADJ77_00290"/>
<dbReference type="Pfam" id="PF01435">
    <property type="entry name" value="Peptidase_M48"/>
    <property type="match status" value="1"/>
</dbReference>
<evidence type="ECO:0000313" key="12">
    <source>
        <dbReference type="Proteomes" id="UP000060345"/>
    </source>
</evidence>
<keyword evidence="4 6" id="KW-0862">Zinc</keyword>
<evidence type="ECO:0000256" key="6">
    <source>
        <dbReference type="RuleBase" id="RU003983"/>
    </source>
</evidence>
<dbReference type="RefSeq" id="WP_025077828.1">
    <property type="nucleotide sequence ID" value="NZ_BAKO01000004.1"/>
</dbReference>
<dbReference type="AlphaFoldDB" id="A0A0K1NH51"/>
<dbReference type="CDD" id="cd07334">
    <property type="entry name" value="M48C_loiP_like"/>
    <property type="match status" value="1"/>
</dbReference>
<evidence type="ECO:0000256" key="3">
    <source>
        <dbReference type="ARBA" id="ARBA00022801"/>
    </source>
</evidence>
<dbReference type="GO" id="GO:0004222">
    <property type="term" value="F:metalloendopeptidase activity"/>
    <property type="evidence" value="ECO:0007669"/>
    <property type="project" value="InterPro"/>
</dbReference>
<evidence type="ECO:0000256" key="7">
    <source>
        <dbReference type="SAM" id="MobiDB-lite"/>
    </source>
</evidence>
<protein>
    <submittedName>
        <fullName evidence="10 11">Peptidase</fullName>
    </submittedName>
</protein>
<dbReference type="PANTHER" id="PTHR22726">
    <property type="entry name" value="METALLOENDOPEPTIDASE OMA1"/>
    <property type="match status" value="1"/>
</dbReference>
<sequence length="338" mass="37159">MRKKIFGACVAALLLFGATPMKAQFNIGKAAGSASKVVKAATLTDAQMAKYVKEYITWMDEHNQVCDEKSPYTKRLNKLTKGLNDVEGIPLNFKVYYVIDVNAFACPDGSVRVFSSLMDIMTDEELLGVIGHEIGHVAHKDSKKGFRTALLTSALKDGVASTNGVAAALSESQLGDLGESLLNATYSQKQESRADSYGYEFLKENDKNPWAIALAFEKLKKLEEDAGIKKDSKWQRMFSSHPDLDKRIKIMSKRAQKDGFARPENKMPERIVREEPVTTRQTSTSQTSTSRSTPKQSNGRKPAGKNSVGKRPAGKSSVGKKPAGKKPVGKRPVGKRKR</sequence>
<evidence type="ECO:0000259" key="9">
    <source>
        <dbReference type="Pfam" id="PF01435"/>
    </source>
</evidence>
<evidence type="ECO:0000313" key="11">
    <source>
        <dbReference type="EMBL" id="QUB87301.1"/>
    </source>
</evidence>
<accession>A0A0K1NH51</accession>
<keyword evidence="1 6" id="KW-0645">Protease</keyword>
<dbReference type="eggNOG" id="COG0501">
    <property type="taxonomic scope" value="Bacteria"/>
</dbReference>
<dbReference type="GO" id="GO:0051603">
    <property type="term" value="P:proteolysis involved in protein catabolic process"/>
    <property type="evidence" value="ECO:0007669"/>
    <property type="project" value="TreeGrafter"/>
</dbReference>
<dbReference type="Gene3D" id="3.30.2010.10">
    <property type="entry name" value="Metalloproteases ('zincins'), catalytic domain"/>
    <property type="match status" value="1"/>
</dbReference>
<dbReference type="Proteomes" id="UP000682005">
    <property type="component" value="Chromosome 1"/>
</dbReference>
<feature type="compositionally biased region" description="Basic residues" evidence="7">
    <location>
        <begin position="322"/>
        <end position="338"/>
    </location>
</feature>
<dbReference type="STRING" id="1236517.ADJ77_00290"/>
<reference evidence="11 13" key="2">
    <citation type="submission" date="2021-03" db="EMBL/GenBank/DDBJ databases">
        <title>Human Oral Microbial Genomes.</title>
        <authorList>
            <person name="Johnston C.D."/>
            <person name="Chen T."/>
            <person name="Dewhirst F.E."/>
        </authorList>
    </citation>
    <scope>NUCLEOTIDE SEQUENCE [LARGE SCALE GENOMIC DNA]</scope>
    <source>
        <strain evidence="11 13">W1435</strain>
    </source>
</reference>
<evidence type="ECO:0000256" key="1">
    <source>
        <dbReference type="ARBA" id="ARBA00022670"/>
    </source>
</evidence>
<feature type="signal peptide" evidence="8">
    <location>
        <begin position="1"/>
        <end position="23"/>
    </location>
</feature>
<comment type="similarity">
    <text evidence="6">Belongs to the peptidase M48 family.</text>
</comment>
<organism evidence="10 12">
    <name type="scientific">Prevotella fusca JCM 17724</name>
    <dbReference type="NCBI Taxonomy" id="1236517"/>
    <lineage>
        <taxon>Bacteria</taxon>
        <taxon>Pseudomonadati</taxon>
        <taxon>Bacteroidota</taxon>
        <taxon>Bacteroidia</taxon>
        <taxon>Bacteroidales</taxon>
        <taxon>Prevotellaceae</taxon>
        <taxon>Prevotella</taxon>
    </lineage>
</organism>
<evidence type="ECO:0000256" key="5">
    <source>
        <dbReference type="ARBA" id="ARBA00023049"/>
    </source>
</evidence>
<dbReference type="PANTHER" id="PTHR22726:SF8">
    <property type="entry name" value="METALLOPROTEASE YCAL"/>
    <property type="match status" value="1"/>
</dbReference>
<evidence type="ECO:0000313" key="10">
    <source>
        <dbReference type="EMBL" id="AKU68360.1"/>
    </source>
</evidence>
<dbReference type="InterPro" id="IPR001915">
    <property type="entry name" value="Peptidase_M48"/>
</dbReference>
<evidence type="ECO:0000256" key="2">
    <source>
        <dbReference type="ARBA" id="ARBA00022723"/>
    </source>
</evidence>
<evidence type="ECO:0000256" key="4">
    <source>
        <dbReference type="ARBA" id="ARBA00022833"/>
    </source>
</evidence>
<evidence type="ECO:0000313" key="13">
    <source>
        <dbReference type="Proteomes" id="UP000682005"/>
    </source>
</evidence>
<reference evidence="10 12" key="1">
    <citation type="submission" date="2015-07" db="EMBL/GenBank/DDBJ databases">
        <authorList>
            <person name="Noorani M."/>
        </authorList>
    </citation>
    <scope>NUCLEOTIDE SEQUENCE [LARGE SCALE GENOMIC DNA]</scope>
    <source>
        <strain evidence="10 12">W1435</strain>
    </source>
</reference>
<dbReference type="OrthoDB" id="9810445at2"/>
<keyword evidence="8" id="KW-0732">Signal</keyword>
<dbReference type="EMBL" id="CP072370">
    <property type="protein sequence ID" value="QUB87301.1"/>
    <property type="molecule type" value="Genomic_DNA"/>
</dbReference>
<name>A0A0K1NH51_9BACT</name>
<keyword evidence="13" id="KW-1185">Reference proteome</keyword>
<proteinExistence type="inferred from homology"/>
<keyword evidence="2" id="KW-0479">Metal-binding</keyword>
<dbReference type="GO" id="GO:0016020">
    <property type="term" value="C:membrane"/>
    <property type="evidence" value="ECO:0007669"/>
    <property type="project" value="TreeGrafter"/>
</dbReference>
<feature type="domain" description="Peptidase M48" evidence="9">
    <location>
        <begin position="88"/>
        <end position="254"/>
    </location>
</feature>
<feature type="chain" id="PRO_5043455891" evidence="8">
    <location>
        <begin position="24"/>
        <end position="338"/>
    </location>
</feature>
<keyword evidence="3 6" id="KW-0378">Hydrolase</keyword>
<evidence type="ECO:0000256" key="8">
    <source>
        <dbReference type="SAM" id="SignalP"/>
    </source>
</evidence>
<feature type="compositionally biased region" description="Basic and acidic residues" evidence="7">
    <location>
        <begin position="255"/>
        <end position="277"/>
    </location>
</feature>
<keyword evidence="5 6" id="KW-0482">Metalloprotease</keyword>
<dbReference type="Proteomes" id="UP000060345">
    <property type="component" value="Chromosome 1"/>
</dbReference>
<dbReference type="InterPro" id="IPR051156">
    <property type="entry name" value="Mito/Outer_Membr_Metalloprot"/>
</dbReference>
<dbReference type="EMBL" id="CP012074">
    <property type="protein sequence ID" value="AKU68360.1"/>
    <property type="molecule type" value="Genomic_DNA"/>
</dbReference>
<gene>
    <name evidence="10" type="ORF">ADJ77_00290</name>
    <name evidence="11" type="ORF">J5A51_07430</name>
</gene>
<feature type="compositionally biased region" description="Low complexity" evidence="7">
    <location>
        <begin position="278"/>
        <end position="293"/>
    </location>
</feature>
<dbReference type="GO" id="GO:0046872">
    <property type="term" value="F:metal ion binding"/>
    <property type="evidence" value="ECO:0007669"/>
    <property type="project" value="UniProtKB-KW"/>
</dbReference>
<comment type="cofactor">
    <cofactor evidence="6">
        <name>Zn(2+)</name>
        <dbReference type="ChEBI" id="CHEBI:29105"/>
    </cofactor>
    <text evidence="6">Binds 1 zinc ion per subunit.</text>
</comment>
<feature type="region of interest" description="Disordered" evidence="7">
    <location>
        <begin position="253"/>
        <end position="338"/>
    </location>
</feature>